<dbReference type="CDD" id="cd03801">
    <property type="entry name" value="GT4_PimA-like"/>
    <property type="match status" value="1"/>
</dbReference>
<feature type="domain" description="Glycosyl transferase family 1" evidence="1">
    <location>
        <begin position="132"/>
        <end position="243"/>
    </location>
</feature>
<dbReference type="PANTHER" id="PTHR46656">
    <property type="entry name" value="PUTATIVE-RELATED"/>
    <property type="match status" value="1"/>
</dbReference>
<dbReference type="InterPro" id="IPR001296">
    <property type="entry name" value="Glyco_trans_1"/>
</dbReference>
<dbReference type="Pfam" id="PF00534">
    <property type="entry name" value="Glycos_transf_1"/>
    <property type="match status" value="1"/>
</dbReference>
<gene>
    <name evidence="2" type="ORF">COZ07_02460</name>
</gene>
<dbReference type="Gene3D" id="3.40.50.2000">
    <property type="entry name" value="Glycogen Phosphorylase B"/>
    <property type="match status" value="1"/>
</dbReference>
<dbReference type="SUPFAM" id="SSF53756">
    <property type="entry name" value="UDP-Glycosyltransferase/glycogen phosphorylase"/>
    <property type="match status" value="1"/>
</dbReference>
<dbReference type="RefSeq" id="WP_406607016.1">
    <property type="nucleotide sequence ID" value="NZ_PFKO01000088.1"/>
</dbReference>
<accession>A0A2M7PS21</accession>
<dbReference type="AlphaFoldDB" id="A0A2M7PS21"/>
<evidence type="ECO:0000313" key="3">
    <source>
        <dbReference type="Proteomes" id="UP000230646"/>
    </source>
</evidence>
<proteinExistence type="predicted"/>
<evidence type="ECO:0000313" key="2">
    <source>
        <dbReference type="EMBL" id="PIY33355.1"/>
    </source>
</evidence>
<dbReference type="GO" id="GO:0016757">
    <property type="term" value="F:glycosyltransferase activity"/>
    <property type="evidence" value="ECO:0007669"/>
    <property type="project" value="InterPro"/>
</dbReference>
<comment type="caution">
    <text evidence="2">The sequence shown here is derived from an EMBL/GenBank/DDBJ whole genome shotgun (WGS) entry which is preliminary data.</text>
</comment>
<protein>
    <recommendedName>
        <fullName evidence="1">Glycosyl transferase family 1 domain-containing protein</fullName>
    </recommendedName>
</protein>
<name>A0A2M7PS21_9BACT</name>
<dbReference type="PANTHER" id="PTHR46656:SF3">
    <property type="entry name" value="PUTATIVE-RELATED"/>
    <property type="match status" value="1"/>
</dbReference>
<dbReference type="Proteomes" id="UP000230646">
    <property type="component" value="Unassembled WGS sequence"/>
</dbReference>
<organism evidence="2 3">
    <name type="scientific">Candidatus Infernicultor aquiphilus</name>
    <dbReference type="NCBI Taxonomy" id="1805029"/>
    <lineage>
        <taxon>Bacteria</taxon>
        <taxon>Pseudomonadati</taxon>
        <taxon>Atribacterota</taxon>
        <taxon>Candidatus Phoenicimicrobiia</taxon>
        <taxon>Candidatus Pheonicimicrobiales</taxon>
        <taxon>Candidatus Phoenicimicrobiaceae</taxon>
        <taxon>Candidatus Infernicultor</taxon>
    </lineage>
</organism>
<evidence type="ECO:0000259" key="1">
    <source>
        <dbReference type="Pfam" id="PF00534"/>
    </source>
</evidence>
<reference evidence="2 3" key="1">
    <citation type="submission" date="2017-09" db="EMBL/GenBank/DDBJ databases">
        <title>Depth-based differentiation of microbial function through sediment-hosted aquifers and enrichment of novel symbionts in the deep terrestrial subsurface.</title>
        <authorList>
            <person name="Probst A.J."/>
            <person name="Ladd B."/>
            <person name="Jarett J.K."/>
            <person name="Geller-Mcgrath D.E."/>
            <person name="Sieber C.M."/>
            <person name="Emerson J.B."/>
            <person name="Anantharaman K."/>
            <person name="Thomas B.C."/>
            <person name="Malmstrom R."/>
            <person name="Stieglmeier M."/>
            <person name="Klingl A."/>
            <person name="Woyke T."/>
            <person name="Ryan C.M."/>
            <person name="Banfield J.F."/>
        </authorList>
    </citation>
    <scope>NUCLEOTIDE SEQUENCE [LARGE SCALE GENOMIC DNA]</scope>
    <source>
        <strain evidence="2">CG_4_10_14_3_um_filter_34_13</strain>
    </source>
</reference>
<dbReference type="EMBL" id="PFKO01000088">
    <property type="protein sequence ID" value="PIY33355.1"/>
    <property type="molecule type" value="Genomic_DNA"/>
</dbReference>
<sequence length="324" mass="38265">MKLEMITVKDRNNGYGISKDLIIHYLKKKGIQLLDKFETDKPKDCSLVYSYPTNLKWVHGPKKVCFTMFETDKIPDNWIPFLNKYDLVLVPTEWGKEIFERCGVKTPIKVLNLGYNADVYKYYDRPERDIFTFLNYEAFTIRKGWHELFEAFKREFKPSEPVRIIFKTVAKEHGQNIVSLNQYPNMESINEGYSNEQMFELLKEADCFVFPSRGEGFGIPPLEAMATGLPVIAPNAHSIQEYFSYRYMIPVNYKSVKARYDNIEGDLGNFIKCDIKDLQRAMRFVYEERKDWRKKSFNTSQYVLKYKIENTVNNLIRVLEKLCQ</sequence>